<evidence type="ECO:0000256" key="3">
    <source>
        <dbReference type="ARBA" id="ARBA00022989"/>
    </source>
</evidence>
<evidence type="ECO:0000256" key="4">
    <source>
        <dbReference type="ARBA" id="ARBA00023136"/>
    </source>
</evidence>
<keyword evidence="9" id="KW-1185">Reference proteome</keyword>
<reference evidence="8" key="2">
    <citation type="submission" date="2023-11" db="EMBL/GenBank/DDBJ databases">
        <title>MicrobeMod: A computational toolkit for identifying prokaryotic methylation and restriction-modification with nanopore sequencing.</title>
        <authorList>
            <person name="Crits-Christoph A."/>
            <person name="Kang S.C."/>
            <person name="Lee H."/>
            <person name="Ostrov N."/>
        </authorList>
    </citation>
    <scope>NUCLEOTIDE SEQUENCE</scope>
    <source>
        <strain evidence="8">ATCC 51242</strain>
    </source>
</reference>
<evidence type="ECO:0000256" key="2">
    <source>
        <dbReference type="ARBA" id="ARBA00022692"/>
    </source>
</evidence>
<organism evidence="7 9">
    <name type="scientific">Rubrobacter radiotolerans</name>
    <name type="common">Arthrobacter radiotolerans</name>
    <dbReference type="NCBI Taxonomy" id="42256"/>
    <lineage>
        <taxon>Bacteria</taxon>
        <taxon>Bacillati</taxon>
        <taxon>Actinomycetota</taxon>
        <taxon>Rubrobacteria</taxon>
        <taxon>Rubrobacterales</taxon>
        <taxon>Rubrobacteraceae</taxon>
        <taxon>Rubrobacter</taxon>
    </lineage>
</organism>
<evidence type="ECO:0000313" key="8">
    <source>
        <dbReference type="EMBL" id="MDX5894532.1"/>
    </source>
</evidence>
<dbReference type="AlphaFoldDB" id="A0A023X3U0"/>
<dbReference type="RefSeq" id="WP_038682183.1">
    <property type="nucleotide sequence ID" value="NZ_CP007514.1"/>
</dbReference>
<name>A0A023X3U0_RUBRA</name>
<feature type="transmembrane region" description="Helical" evidence="5">
    <location>
        <begin position="144"/>
        <end position="177"/>
    </location>
</feature>
<dbReference type="InterPro" id="IPR006977">
    <property type="entry name" value="Yip1_dom"/>
</dbReference>
<dbReference type="Proteomes" id="UP001281130">
    <property type="component" value="Unassembled WGS sequence"/>
</dbReference>
<keyword evidence="2 5" id="KW-0812">Transmembrane</keyword>
<evidence type="ECO:0000256" key="1">
    <source>
        <dbReference type="ARBA" id="ARBA00004141"/>
    </source>
</evidence>
<dbReference type="Pfam" id="PF04893">
    <property type="entry name" value="Yip1"/>
    <property type="match status" value="1"/>
</dbReference>
<feature type="domain" description="Yip1" evidence="6">
    <location>
        <begin position="27"/>
        <end position="207"/>
    </location>
</feature>
<dbReference type="EMBL" id="CP007514">
    <property type="protein sequence ID" value="AHY47127.1"/>
    <property type="molecule type" value="Genomic_DNA"/>
</dbReference>
<comment type="subcellular location">
    <subcellularLocation>
        <location evidence="1">Membrane</location>
        <topology evidence="1">Multi-pass membrane protein</topology>
    </subcellularLocation>
</comment>
<reference evidence="7 9" key="1">
    <citation type="submission" date="2014-03" db="EMBL/GenBank/DDBJ databases">
        <title>Complete genome sequence of the Radio-Resistant Rubrobacter radiotolerans RSPS-4.</title>
        <authorList>
            <person name="Egas C.C."/>
            <person name="Barroso C.C."/>
            <person name="Froufe H.J.C."/>
            <person name="Pacheco J.J."/>
            <person name="Albuquerque L.L."/>
            <person name="da Costa M.M.S."/>
        </authorList>
    </citation>
    <scope>NUCLEOTIDE SEQUENCE [LARGE SCALE GENOMIC DNA]</scope>
    <source>
        <strain evidence="7 9">RSPS-4</strain>
    </source>
</reference>
<dbReference type="Proteomes" id="UP000025229">
    <property type="component" value="Chromosome"/>
</dbReference>
<dbReference type="PATRIC" id="fig|42256.3.peg.1874"/>
<evidence type="ECO:0000313" key="9">
    <source>
        <dbReference type="Proteomes" id="UP000025229"/>
    </source>
</evidence>
<dbReference type="KEGG" id="rrd:RradSPS_1844"/>
<feature type="transmembrane region" description="Helical" evidence="5">
    <location>
        <begin position="98"/>
        <end position="123"/>
    </location>
</feature>
<dbReference type="EMBL" id="JAWXXX010000001">
    <property type="protein sequence ID" value="MDX5894532.1"/>
    <property type="molecule type" value="Genomic_DNA"/>
</dbReference>
<evidence type="ECO:0000259" key="6">
    <source>
        <dbReference type="Pfam" id="PF04893"/>
    </source>
</evidence>
<proteinExistence type="predicted"/>
<feature type="transmembrane region" description="Helical" evidence="5">
    <location>
        <begin position="58"/>
        <end position="78"/>
    </location>
</feature>
<evidence type="ECO:0000313" key="7">
    <source>
        <dbReference type="EMBL" id="AHY47127.1"/>
    </source>
</evidence>
<gene>
    <name evidence="7" type="ORF">RradSPS_1844</name>
    <name evidence="8" type="ORF">SIL72_10895</name>
</gene>
<feature type="transmembrane region" description="Helical" evidence="5">
    <location>
        <begin position="189"/>
        <end position="213"/>
    </location>
</feature>
<evidence type="ECO:0000256" key="5">
    <source>
        <dbReference type="SAM" id="Phobius"/>
    </source>
</evidence>
<dbReference type="GO" id="GO:0016020">
    <property type="term" value="C:membrane"/>
    <property type="evidence" value="ECO:0007669"/>
    <property type="project" value="UniProtKB-SubCell"/>
</dbReference>
<keyword evidence="3 5" id="KW-1133">Transmembrane helix</keyword>
<protein>
    <submittedName>
        <fullName evidence="8">YIP1 family protein</fullName>
    </submittedName>
    <submittedName>
        <fullName evidence="7">Yip1 domain</fullName>
    </submittedName>
</protein>
<sequence>MERASSGTRVGFDTSRLVKSFFEVARDVLIRPAEFFARLRSSEEGTDFTSSGPTWRQIVFAVICSYFSFLLVFLAIALDPVTGISPPPFEIADFLSGAGLVALVVMLIFFVLFVPLFVALGLYISTFLQQLFVRIFIGRDNRSYWATFPVVAYASAVSLISWIPIVGVLIGLYAIYITTCGLRAMHDTTITRALLAALPLPAISFVLGVVPYLQAL</sequence>
<dbReference type="HOGENOM" id="CLU_1276828_0_0_11"/>
<dbReference type="eggNOG" id="COG2881">
    <property type="taxonomic scope" value="Bacteria"/>
</dbReference>
<keyword evidence="4 5" id="KW-0472">Membrane</keyword>
<accession>A0A023X3U0</accession>